<gene>
    <name evidence="3" type="ORF">PCOR1329_LOCUS45946</name>
</gene>
<organism evidence="3 4">
    <name type="scientific">Prorocentrum cordatum</name>
    <dbReference type="NCBI Taxonomy" id="2364126"/>
    <lineage>
        <taxon>Eukaryota</taxon>
        <taxon>Sar</taxon>
        <taxon>Alveolata</taxon>
        <taxon>Dinophyceae</taxon>
        <taxon>Prorocentrales</taxon>
        <taxon>Prorocentraceae</taxon>
        <taxon>Prorocentrum</taxon>
    </lineage>
</organism>
<dbReference type="Pfam" id="PF13041">
    <property type="entry name" value="PPR_2"/>
    <property type="match status" value="1"/>
</dbReference>
<feature type="non-terminal residue" evidence="3">
    <location>
        <position position="323"/>
    </location>
</feature>
<protein>
    <recommendedName>
        <fullName evidence="5">Pentatricopeptide repeat-containing protein</fullName>
    </recommendedName>
</protein>
<accession>A0ABN9U926</accession>
<keyword evidence="4" id="KW-1185">Reference proteome</keyword>
<comment type="caution">
    <text evidence="3">The sequence shown here is derived from an EMBL/GenBank/DDBJ whole genome shotgun (WGS) entry which is preliminary data.</text>
</comment>
<dbReference type="PANTHER" id="PTHR46862">
    <property type="entry name" value="OS07G0661900 PROTEIN"/>
    <property type="match status" value="1"/>
</dbReference>
<feature type="compositionally biased region" description="Low complexity" evidence="2">
    <location>
        <begin position="273"/>
        <end position="302"/>
    </location>
</feature>
<dbReference type="NCBIfam" id="TIGR00756">
    <property type="entry name" value="PPR"/>
    <property type="match status" value="2"/>
</dbReference>
<dbReference type="EMBL" id="CAUYUJ010015522">
    <property type="protein sequence ID" value="CAK0855110.1"/>
    <property type="molecule type" value="Genomic_DNA"/>
</dbReference>
<feature type="repeat" description="PPR" evidence="1">
    <location>
        <begin position="50"/>
        <end position="84"/>
    </location>
</feature>
<dbReference type="InterPro" id="IPR011990">
    <property type="entry name" value="TPR-like_helical_dom_sf"/>
</dbReference>
<evidence type="ECO:0000256" key="1">
    <source>
        <dbReference type="PROSITE-ProRule" id="PRU00708"/>
    </source>
</evidence>
<dbReference type="InterPro" id="IPR002885">
    <property type="entry name" value="PPR_rpt"/>
</dbReference>
<feature type="region of interest" description="Disordered" evidence="2">
    <location>
        <begin position="273"/>
        <end position="323"/>
    </location>
</feature>
<evidence type="ECO:0000313" key="4">
    <source>
        <dbReference type="Proteomes" id="UP001189429"/>
    </source>
</evidence>
<dbReference type="PROSITE" id="PS51375">
    <property type="entry name" value="PPR"/>
    <property type="match status" value="2"/>
</dbReference>
<feature type="repeat" description="PPR" evidence="1">
    <location>
        <begin position="85"/>
        <end position="119"/>
    </location>
</feature>
<dbReference type="PANTHER" id="PTHR46862:SF3">
    <property type="entry name" value="OS07G0661900 PROTEIN"/>
    <property type="match status" value="1"/>
</dbReference>
<dbReference type="Proteomes" id="UP001189429">
    <property type="component" value="Unassembled WGS sequence"/>
</dbReference>
<evidence type="ECO:0000256" key="2">
    <source>
        <dbReference type="SAM" id="MobiDB-lite"/>
    </source>
</evidence>
<feature type="region of interest" description="Disordered" evidence="2">
    <location>
        <begin position="225"/>
        <end position="252"/>
    </location>
</feature>
<evidence type="ECO:0008006" key="5">
    <source>
        <dbReference type="Google" id="ProtNLM"/>
    </source>
</evidence>
<name>A0ABN9U926_9DINO</name>
<dbReference type="SUPFAM" id="SSF48452">
    <property type="entry name" value="TPR-like"/>
    <property type="match status" value="1"/>
</dbReference>
<sequence>MLHRFVKMRSDGKHLSIWAYRYIVVAYEWSDPSFALTIFGEMELLGYKADRAAYNAVLVACCQLGKYEEAHHWFMHMADRALEPNAKSYGTMVKVYSSNSEHEEALELFETMRRRCFRPDRFAYHHAIRSCIELQRITYAVELFEDAVKANMTLCVCTYVALISACRQLGHSKLADKAAFRHCVASGAVSLAFGVKVDLESNIQVLSRLRRRVPCQFRPLLSTECQGPAAASNDPAFPNTVSASGDAAQVGPPSQPTALLIAEVAALSCSLSEAPPVRSPSRPRAESGLSAGTSGSLAGSRSPLRLLRVGSRERLWGSPADSQ</sequence>
<evidence type="ECO:0000313" key="3">
    <source>
        <dbReference type="EMBL" id="CAK0855110.1"/>
    </source>
</evidence>
<reference evidence="3" key="1">
    <citation type="submission" date="2023-10" db="EMBL/GenBank/DDBJ databases">
        <authorList>
            <person name="Chen Y."/>
            <person name="Shah S."/>
            <person name="Dougan E. K."/>
            <person name="Thang M."/>
            <person name="Chan C."/>
        </authorList>
    </citation>
    <scope>NUCLEOTIDE SEQUENCE [LARGE SCALE GENOMIC DNA]</scope>
</reference>
<dbReference type="Gene3D" id="1.25.40.10">
    <property type="entry name" value="Tetratricopeptide repeat domain"/>
    <property type="match status" value="1"/>
</dbReference>
<proteinExistence type="predicted"/>